<dbReference type="InterPro" id="IPR011109">
    <property type="entry name" value="DNA_bind_recombinase_dom"/>
</dbReference>
<dbReference type="OrthoDB" id="4500247at2"/>
<comment type="caution">
    <text evidence="3">The sequence shown here is derived from an EMBL/GenBank/DDBJ whole genome shotgun (WGS) entry which is preliminary data.</text>
</comment>
<keyword evidence="4" id="KW-1185">Reference proteome</keyword>
<accession>A0A5B2XU26</accession>
<dbReference type="SUPFAM" id="SSF53041">
    <property type="entry name" value="Resolvase-like"/>
    <property type="match status" value="1"/>
</dbReference>
<dbReference type="PROSITE" id="PS51737">
    <property type="entry name" value="RECOMBINASE_DNA_BIND"/>
    <property type="match status" value="1"/>
</dbReference>
<dbReference type="InterPro" id="IPR038109">
    <property type="entry name" value="DNA_bind_recomb_sf"/>
</dbReference>
<dbReference type="PANTHER" id="PTHR30461">
    <property type="entry name" value="DNA-INVERTASE FROM LAMBDOID PROPHAGE"/>
    <property type="match status" value="1"/>
</dbReference>
<protein>
    <submittedName>
        <fullName evidence="3">Recombinase family protein</fullName>
    </submittedName>
</protein>
<evidence type="ECO:0000313" key="3">
    <source>
        <dbReference type="EMBL" id="KAA2267006.1"/>
    </source>
</evidence>
<dbReference type="Gene3D" id="3.40.50.1390">
    <property type="entry name" value="Resolvase, N-terminal catalytic domain"/>
    <property type="match status" value="1"/>
</dbReference>
<dbReference type="PROSITE" id="PS51736">
    <property type="entry name" value="RECOMBINASES_3"/>
    <property type="match status" value="1"/>
</dbReference>
<sequence>MAETVGIYARISEDPLGLEKGVQRQVADGLALCERRGWTVSEDLVFVDNDLSALKGGPRPEYDKLIDAAMSGKITRIVAFQMSRLWRNRRERVDAIEKLAKAGVSVALVKGSDIDMTSAHGRALAGLLGEFDTMESEVKAERVEAAARQRAEEGKANGAVLYGWQRVKVRNQRGDVVDWYDEINPEQAAIVREIVDRLLARESLKAITADFNARSVPTAHGGDKPWRPSSVRKLAIRLANIGRRARGGEDFGPAAWPPIVDRDLHDQVVALVTDPSRVKARSGARTHLLTFGIGRCGKEGCGAHLRVTQKWLNPRHKEMGKTTVYVCDGPSSCVGRRQAWVDDLVERVVVRRLQEPDARDLLTRDDREARAARDRAEGIRSRLDAAADDFATGDIDREQLRRISAKLRPDLLKAERQAMHVVQGMPADVVADMVGPQAKERWQKLAVTQKRALLEAMAVTVTIMPARGGPGFKPESVKVRFERDGEQNEAVDGPVAVE</sequence>
<dbReference type="GO" id="GO:0000150">
    <property type="term" value="F:DNA strand exchange activity"/>
    <property type="evidence" value="ECO:0007669"/>
    <property type="project" value="InterPro"/>
</dbReference>
<name>A0A5B2XU26_9PSEU</name>
<dbReference type="Pfam" id="PF07508">
    <property type="entry name" value="Recombinase"/>
    <property type="match status" value="1"/>
</dbReference>
<feature type="domain" description="Recombinase" evidence="2">
    <location>
        <begin position="161"/>
        <end position="278"/>
    </location>
</feature>
<dbReference type="SMART" id="SM00857">
    <property type="entry name" value="Resolvase"/>
    <property type="match status" value="1"/>
</dbReference>
<dbReference type="PANTHER" id="PTHR30461:SF23">
    <property type="entry name" value="DNA RECOMBINASE-RELATED"/>
    <property type="match status" value="1"/>
</dbReference>
<dbReference type="InterPro" id="IPR050639">
    <property type="entry name" value="SSR_resolvase"/>
</dbReference>
<dbReference type="EMBL" id="VUOB01000001">
    <property type="protein sequence ID" value="KAA2267006.1"/>
    <property type="molecule type" value="Genomic_DNA"/>
</dbReference>
<dbReference type="AlphaFoldDB" id="A0A5B2XU26"/>
<evidence type="ECO:0000259" key="1">
    <source>
        <dbReference type="PROSITE" id="PS51736"/>
    </source>
</evidence>
<gene>
    <name evidence="3" type="ORF">F0L68_00255</name>
</gene>
<organism evidence="3 4">
    <name type="scientific">Solihabitans fulvus</name>
    <dbReference type="NCBI Taxonomy" id="1892852"/>
    <lineage>
        <taxon>Bacteria</taxon>
        <taxon>Bacillati</taxon>
        <taxon>Actinomycetota</taxon>
        <taxon>Actinomycetes</taxon>
        <taxon>Pseudonocardiales</taxon>
        <taxon>Pseudonocardiaceae</taxon>
        <taxon>Solihabitans</taxon>
    </lineage>
</organism>
<dbReference type="GO" id="GO:0003677">
    <property type="term" value="F:DNA binding"/>
    <property type="evidence" value="ECO:0007669"/>
    <property type="project" value="InterPro"/>
</dbReference>
<dbReference type="Proteomes" id="UP000323454">
    <property type="component" value="Unassembled WGS sequence"/>
</dbReference>
<dbReference type="RefSeq" id="WP_149847314.1">
    <property type="nucleotide sequence ID" value="NZ_VUOB01000001.1"/>
</dbReference>
<evidence type="ECO:0000259" key="2">
    <source>
        <dbReference type="PROSITE" id="PS51737"/>
    </source>
</evidence>
<reference evidence="3 4" key="1">
    <citation type="submission" date="2019-09" db="EMBL/GenBank/DDBJ databases">
        <title>Goodfellowia gen. nov., a new genus of the Pseudonocardineae related to Actinoalloteichus, containing Goodfellowia coeruleoviolacea gen. nov., comb. nov. gen. nov., comb. nov.</title>
        <authorList>
            <person name="Labeda D."/>
        </authorList>
    </citation>
    <scope>NUCLEOTIDE SEQUENCE [LARGE SCALE GENOMIC DNA]</scope>
    <source>
        <strain evidence="3 4">AN110305</strain>
    </source>
</reference>
<dbReference type="CDD" id="cd00338">
    <property type="entry name" value="Ser_Recombinase"/>
    <property type="match status" value="1"/>
</dbReference>
<reference evidence="3 4" key="2">
    <citation type="submission" date="2019-09" db="EMBL/GenBank/DDBJ databases">
        <authorList>
            <person name="Jin C."/>
        </authorList>
    </citation>
    <scope>NUCLEOTIDE SEQUENCE [LARGE SCALE GENOMIC DNA]</scope>
    <source>
        <strain evidence="3 4">AN110305</strain>
    </source>
</reference>
<feature type="domain" description="Resolvase/invertase-type recombinase catalytic" evidence="1">
    <location>
        <begin position="4"/>
        <end position="154"/>
    </location>
</feature>
<dbReference type="Pfam" id="PF00239">
    <property type="entry name" value="Resolvase"/>
    <property type="match status" value="1"/>
</dbReference>
<dbReference type="Gene3D" id="3.90.1750.20">
    <property type="entry name" value="Putative Large Serine Recombinase, Chain B, Domain 2"/>
    <property type="match status" value="1"/>
</dbReference>
<proteinExistence type="predicted"/>
<evidence type="ECO:0000313" key="4">
    <source>
        <dbReference type="Proteomes" id="UP000323454"/>
    </source>
</evidence>
<dbReference type="InterPro" id="IPR036162">
    <property type="entry name" value="Resolvase-like_N_sf"/>
</dbReference>
<dbReference type="InterPro" id="IPR006119">
    <property type="entry name" value="Resolv_N"/>
</dbReference>